<dbReference type="KEGG" id="pseg:D3H65_04030"/>
<dbReference type="EMBL" id="CP032157">
    <property type="protein sequence ID" value="AXY73192.1"/>
    <property type="molecule type" value="Genomic_DNA"/>
</dbReference>
<gene>
    <name evidence="1" type="ORF">D3H65_04030</name>
</gene>
<dbReference type="Proteomes" id="UP000263900">
    <property type="component" value="Chromosome"/>
</dbReference>
<reference evidence="1 2" key="1">
    <citation type="submission" date="2018-09" db="EMBL/GenBank/DDBJ databases">
        <title>Genome sequencing of strain 6GH32-13.</title>
        <authorList>
            <person name="Weon H.-Y."/>
            <person name="Heo J."/>
            <person name="Kwon S.-W."/>
        </authorList>
    </citation>
    <scope>NUCLEOTIDE SEQUENCE [LARGE SCALE GENOMIC DNA]</scope>
    <source>
        <strain evidence="1 2">5GH32-13</strain>
    </source>
</reference>
<organism evidence="1 2">
    <name type="scientific">Paraflavitalea soli</name>
    <dbReference type="NCBI Taxonomy" id="2315862"/>
    <lineage>
        <taxon>Bacteria</taxon>
        <taxon>Pseudomonadati</taxon>
        <taxon>Bacteroidota</taxon>
        <taxon>Chitinophagia</taxon>
        <taxon>Chitinophagales</taxon>
        <taxon>Chitinophagaceae</taxon>
        <taxon>Paraflavitalea</taxon>
    </lineage>
</organism>
<dbReference type="OrthoDB" id="6402335at2"/>
<protein>
    <submittedName>
        <fullName evidence="1">DUF4932 domain-containing protein</fullName>
    </submittedName>
</protein>
<accession>A0A3B7MFT9</accession>
<proteinExistence type="predicted"/>
<sequence>MEIQYLPVMHPFDFTRLPLIMRFILIPLLTVILLASCATTTRNWKSNDQPGQFAASFGLFSGKEKHTVNLTKDDILFIKYTLIATSGEITLSVSNKGGVVWQKKVTGTSDTSEHHLVAPSTGQYTITVNGQKATGGFEVKYKAVPPKTVQVKTHRNIELYGLMMVLDDGPYVLTQKDTMDYSGRRAVMAQWYSMVPRNYERYKAFDTCRIMSIYKKMETAGNGYDFFTGFLLQVGEVPFARISATTDLQQIARFSPKGDTAEARQKATAFLDALNDFSRLIDLDAHLAQYKPYYELAIASVAKNVPRGDFLPVMEQYYRKQFSEYNLVPSLNLFTAMGFGTMNRSTRTIYNTFGSFTFQSFDSKHPDMGFDDPVQIRALAAHEFGHSFTNPAIDSLPPSLIKETAYLYEPIKEEMKKHGYTIWLQSLYEHLVRAGEVIVAEKIGDSTRAVSMLQSNIKSGFIYLPFMVQELKKWDKSNSSVDFNNEVLQMIVKLKEAYKPAKMN</sequence>
<name>A0A3B7MFT9_9BACT</name>
<dbReference type="Pfam" id="PF16286">
    <property type="entry name" value="DUF4932"/>
    <property type="match status" value="1"/>
</dbReference>
<evidence type="ECO:0000313" key="1">
    <source>
        <dbReference type="EMBL" id="AXY73192.1"/>
    </source>
</evidence>
<dbReference type="AlphaFoldDB" id="A0A3B7MFT9"/>
<dbReference type="InterPro" id="IPR032560">
    <property type="entry name" value="DUF4932"/>
</dbReference>
<keyword evidence="2" id="KW-1185">Reference proteome</keyword>
<evidence type="ECO:0000313" key="2">
    <source>
        <dbReference type="Proteomes" id="UP000263900"/>
    </source>
</evidence>